<dbReference type="InterPro" id="IPR008571">
    <property type="entry name" value="HerA-like"/>
</dbReference>
<evidence type="ECO:0000313" key="7">
    <source>
        <dbReference type="Proteomes" id="UP001451606"/>
    </source>
</evidence>
<comment type="catalytic activity">
    <reaction evidence="3">
        <text>ATP + H2O = ADP + phosphate + H(+)</text>
        <dbReference type="Rhea" id="RHEA:13065"/>
        <dbReference type="ChEBI" id="CHEBI:15377"/>
        <dbReference type="ChEBI" id="CHEBI:15378"/>
        <dbReference type="ChEBI" id="CHEBI:30616"/>
        <dbReference type="ChEBI" id="CHEBI:43474"/>
        <dbReference type="ChEBI" id="CHEBI:456216"/>
        <dbReference type="EC" id="5.6.2.3"/>
    </reaction>
</comment>
<keyword evidence="7" id="KW-1185">Reference proteome</keyword>
<dbReference type="Gene3D" id="3.40.50.300">
    <property type="entry name" value="P-loop containing nucleotide triphosphate hydrolases"/>
    <property type="match status" value="2"/>
</dbReference>
<dbReference type="Proteomes" id="UP001451606">
    <property type="component" value="Chromosome"/>
</dbReference>
<dbReference type="GeneID" id="95967412"/>
<dbReference type="PANTHER" id="PTHR42957:SF1">
    <property type="entry name" value="HELICASE MJ1565-RELATED"/>
    <property type="match status" value="1"/>
</dbReference>
<comment type="catalytic activity">
    <reaction evidence="2">
        <text>Couples ATP hydrolysis with the unwinding of duplex DNA by translocating in the 3'-5' direction.</text>
        <dbReference type="EC" id="5.6.2.4"/>
    </reaction>
</comment>
<comment type="catalytic activity">
    <reaction evidence="4">
        <text>ATP + H2O = ADP + phosphate + H(+)</text>
        <dbReference type="Rhea" id="RHEA:13065"/>
        <dbReference type="ChEBI" id="CHEBI:15377"/>
        <dbReference type="ChEBI" id="CHEBI:15378"/>
        <dbReference type="ChEBI" id="CHEBI:30616"/>
        <dbReference type="ChEBI" id="CHEBI:43474"/>
        <dbReference type="ChEBI" id="CHEBI:456216"/>
        <dbReference type="EC" id="5.6.2.4"/>
    </reaction>
</comment>
<proteinExistence type="inferred from homology"/>
<dbReference type="Pfam" id="PF01935">
    <property type="entry name" value="DUF87"/>
    <property type="match status" value="1"/>
</dbReference>
<evidence type="ECO:0000259" key="5">
    <source>
        <dbReference type="SMART" id="SM00382"/>
    </source>
</evidence>
<dbReference type="KEGG" id="omr:OXIME_000681"/>
<organism evidence="6 7">
    <name type="scientific">Oxyplasma meridianum</name>
    <dbReference type="NCBI Taxonomy" id="3073602"/>
    <lineage>
        <taxon>Archaea</taxon>
        <taxon>Methanobacteriati</taxon>
        <taxon>Thermoplasmatota</taxon>
        <taxon>Thermoplasmata</taxon>
        <taxon>Thermoplasmatales</taxon>
        <taxon>Thermoplasmataceae</taxon>
        <taxon>Oxyplasma</taxon>
    </lineage>
</organism>
<dbReference type="GO" id="GO:0043138">
    <property type="term" value="F:3'-5' DNA helicase activity"/>
    <property type="evidence" value="ECO:0007669"/>
    <property type="project" value="UniProtKB-EC"/>
</dbReference>
<reference evidence="6 7" key="1">
    <citation type="submission" date="2023-09" db="EMBL/GenBank/DDBJ databases">
        <authorList>
            <person name="Golyshina O.V."/>
            <person name="Lunev E.A."/>
            <person name="Bargiela R."/>
            <person name="Gaines M.C."/>
            <person name="Daum B."/>
            <person name="Bale N.J."/>
            <person name="Koenen M."/>
            <person name="Sinninghe Damst J.S."/>
            <person name="Yakimov M."/>
            <person name="Golyshin P.N."/>
        </authorList>
    </citation>
    <scope>NUCLEOTIDE SEQUENCE [LARGE SCALE GENOMIC DNA]</scope>
    <source>
        <strain evidence="6 7">M1</strain>
    </source>
</reference>
<accession>A0AAX4NH94</accession>
<evidence type="ECO:0000256" key="3">
    <source>
        <dbReference type="ARBA" id="ARBA00048954"/>
    </source>
</evidence>
<name>A0AAX4NH94_9ARCH</name>
<comment type="similarity">
    <text evidence="1">Belongs to the HerA family.</text>
</comment>
<evidence type="ECO:0000256" key="1">
    <source>
        <dbReference type="ARBA" id="ARBA00007816"/>
    </source>
</evidence>
<feature type="domain" description="AAA+ ATPase" evidence="5">
    <location>
        <begin position="39"/>
        <end position="349"/>
    </location>
</feature>
<dbReference type="PANTHER" id="PTHR42957">
    <property type="entry name" value="HELICASE MJ1565-RELATED"/>
    <property type="match status" value="1"/>
</dbReference>
<evidence type="ECO:0000256" key="2">
    <source>
        <dbReference type="ARBA" id="ARBA00034617"/>
    </source>
</evidence>
<sequence length="664" mass="74743">MYRHEDSVAIRPKTFFSKGTALLGHTFSGHEVYLSQEALDSHILILGKTGMGKSTVLNSLCEGIISRKLGNVILIDPHETLSRRILSVIESDRVYAVSPSTEISGNISKSLHFNVLSNSGTPESREVISGWIRDLFFHEEAFSGGTWGPRLEVVFRVLLSGYMDDVESPSLEGFLQLVSDMEKMREYLKKAKNKVVSAYFRDLAANQKSWTEYMGSTVNKLLPIVSNSALHNLISGENQNGTLKTFLEGGNGFVPIIMDRSSMSEETYRMVSIMILSLIFNIIRSFNSPSDPVRNYVVIDEAQSLPAGITLRLLNEGRKYGIRLILSTQHLRGLIQDVSRSVMANVGTFISFSISGDDAQSLSENIFPFPLNRRISEIMKGQGRHSALVWNISPEGYNGPLSFRTDPLEDIKTDISRDIIRKCILKYGSMNTEKAVLPRSVVHQGILEKFRDFVIKNDVNWQDSKRVAGHVPDGIFLYRGTEYIVEVENSDLNHKFRLLQKIATYSGRKIIFICREGGGSSALEMIRKPTFVGEKNGLMLEIPILSNESALHFRDMGDFLNNVIILESDLKGFKCIMNGKTPHFSIARLSSKFGWGNYIPPDRFSNVRARLYEIMVKTGIPFISRSSLVNYPDFNPQLLWEFFAELGKETVTYPDLLLNLKNKS</sequence>
<dbReference type="SUPFAM" id="SSF52540">
    <property type="entry name" value="P-loop containing nucleoside triphosphate hydrolases"/>
    <property type="match status" value="1"/>
</dbReference>
<protein>
    <submittedName>
        <fullName evidence="6">DUF87 domain-containing protein</fullName>
    </submittedName>
</protein>
<dbReference type="EMBL" id="CP133772">
    <property type="protein sequence ID" value="WYY00126.1"/>
    <property type="molecule type" value="Genomic_DNA"/>
</dbReference>
<dbReference type="SMART" id="SM00382">
    <property type="entry name" value="AAA"/>
    <property type="match status" value="1"/>
</dbReference>
<evidence type="ECO:0000256" key="4">
    <source>
        <dbReference type="ARBA" id="ARBA00048988"/>
    </source>
</evidence>
<gene>
    <name evidence="6" type="ORF">OXIME_000681</name>
</gene>
<dbReference type="InterPro" id="IPR003593">
    <property type="entry name" value="AAA+_ATPase"/>
</dbReference>
<evidence type="ECO:0000313" key="6">
    <source>
        <dbReference type="EMBL" id="WYY00126.1"/>
    </source>
</evidence>
<dbReference type="CDD" id="cd01127">
    <property type="entry name" value="TrwB_TraG_TraD_VirD4"/>
    <property type="match status" value="1"/>
</dbReference>
<dbReference type="AlphaFoldDB" id="A0AAX4NH94"/>
<dbReference type="GO" id="GO:0043139">
    <property type="term" value="F:5'-3' DNA helicase activity"/>
    <property type="evidence" value="ECO:0007669"/>
    <property type="project" value="UniProtKB-EC"/>
</dbReference>
<dbReference type="InterPro" id="IPR027417">
    <property type="entry name" value="P-loop_NTPase"/>
</dbReference>
<dbReference type="InterPro" id="IPR002789">
    <property type="entry name" value="HerA_central"/>
</dbReference>
<dbReference type="RefSeq" id="WP_393972079.1">
    <property type="nucleotide sequence ID" value="NZ_CP133772.1"/>
</dbReference>